<organism evidence="4 5">
    <name type="scientific">Marasmius tenuissimus</name>
    <dbReference type="NCBI Taxonomy" id="585030"/>
    <lineage>
        <taxon>Eukaryota</taxon>
        <taxon>Fungi</taxon>
        <taxon>Dikarya</taxon>
        <taxon>Basidiomycota</taxon>
        <taxon>Agaricomycotina</taxon>
        <taxon>Agaricomycetes</taxon>
        <taxon>Agaricomycetidae</taxon>
        <taxon>Agaricales</taxon>
        <taxon>Marasmiineae</taxon>
        <taxon>Marasmiaceae</taxon>
        <taxon>Marasmius</taxon>
    </lineage>
</organism>
<dbReference type="PANTHER" id="PTHR31836:SF28">
    <property type="entry name" value="SRCR DOMAIN-CONTAINING PROTEIN-RELATED"/>
    <property type="match status" value="1"/>
</dbReference>
<evidence type="ECO:0000313" key="4">
    <source>
        <dbReference type="EMBL" id="KAL0062355.1"/>
    </source>
</evidence>
<gene>
    <name evidence="4" type="ORF">AAF712_010766</name>
</gene>
<dbReference type="Gene3D" id="2.40.40.10">
    <property type="entry name" value="RlpA-like domain"/>
    <property type="match status" value="1"/>
</dbReference>
<dbReference type="Proteomes" id="UP001437256">
    <property type="component" value="Unassembled WGS sequence"/>
</dbReference>
<accession>A0ABR2ZL05</accession>
<dbReference type="SUPFAM" id="SSF50685">
    <property type="entry name" value="Barwin-like endoglucanases"/>
    <property type="match status" value="1"/>
</dbReference>
<dbReference type="CDD" id="cd22191">
    <property type="entry name" value="DPBB_RlpA_EXP_N-like"/>
    <property type="match status" value="1"/>
</dbReference>
<reference evidence="4 5" key="1">
    <citation type="submission" date="2024-05" db="EMBL/GenBank/DDBJ databases">
        <title>A draft genome resource for the thread blight pathogen Marasmius tenuissimus strain MS-2.</title>
        <authorList>
            <person name="Yulfo-Soto G.E."/>
            <person name="Baruah I.K."/>
            <person name="Amoako-Attah I."/>
            <person name="Bukari Y."/>
            <person name="Meinhardt L.W."/>
            <person name="Bailey B.A."/>
            <person name="Cohen S.P."/>
        </authorList>
    </citation>
    <scope>NUCLEOTIDE SEQUENCE [LARGE SCALE GENOMIC DNA]</scope>
    <source>
        <strain evidence="4 5">MS-2</strain>
    </source>
</reference>
<evidence type="ECO:0000259" key="3">
    <source>
        <dbReference type="Pfam" id="PF03330"/>
    </source>
</evidence>
<dbReference type="InterPro" id="IPR009009">
    <property type="entry name" value="RlpA-like_DPBB"/>
</dbReference>
<feature type="domain" description="RlpA-like protein double-psi beta-barrel" evidence="3">
    <location>
        <begin position="60"/>
        <end position="128"/>
    </location>
</feature>
<dbReference type="InterPro" id="IPR051477">
    <property type="entry name" value="Expansin_CellWall"/>
</dbReference>
<evidence type="ECO:0000256" key="1">
    <source>
        <dbReference type="ARBA" id="ARBA00022729"/>
    </source>
</evidence>
<evidence type="ECO:0000256" key="2">
    <source>
        <dbReference type="SAM" id="SignalP"/>
    </source>
</evidence>
<sequence length="135" mass="14192">MFSKLLLVVTIALSAAVNGAPTNDTLVVRDGWTTDVTWYHPGLGACGRQNGDNDLVAAVSQTVYNNWPGATANPNLNPICGRRARVVANGKTVDVTIVDKCMACATFDIDLSPAAFQKLAPLSVGRIKGGSYTTP</sequence>
<comment type="caution">
    <text evidence="4">The sequence shown here is derived from an EMBL/GenBank/DDBJ whole genome shotgun (WGS) entry which is preliminary data.</text>
</comment>
<keyword evidence="5" id="KW-1185">Reference proteome</keyword>
<dbReference type="EMBL" id="JBBXMP010000107">
    <property type="protein sequence ID" value="KAL0062355.1"/>
    <property type="molecule type" value="Genomic_DNA"/>
</dbReference>
<dbReference type="InterPro" id="IPR036908">
    <property type="entry name" value="RlpA-like_sf"/>
</dbReference>
<dbReference type="Pfam" id="PF03330">
    <property type="entry name" value="DPBB_1"/>
    <property type="match status" value="1"/>
</dbReference>
<feature type="chain" id="PRO_5047089931" description="RlpA-like protein double-psi beta-barrel domain-containing protein" evidence="2">
    <location>
        <begin position="20"/>
        <end position="135"/>
    </location>
</feature>
<evidence type="ECO:0000313" key="5">
    <source>
        <dbReference type="Proteomes" id="UP001437256"/>
    </source>
</evidence>
<protein>
    <recommendedName>
        <fullName evidence="3">RlpA-like protein double-psi beta-barrel domain-containing protein</fullName>
    </recommendedName>
</protein>
<dbReference type="PANTHER" id="PTHR31836">
    <property type="match status" value="1"/>
</dbReference>
<feature type="signal peptide" evidence="2">
    <location>
        <begin position="1"/>
        <end position="19"/>
    </location>
</feature>
<keyword evidence="1 2" id="KW-0732">Signal</keyword>
<name>A0ABR2ZL05_9AGAR</name>
<proteinExistence type="predicted"/>